<evidence type="ECO:0000256" key="7">
    <source>
        <dbReference type="ARBA" id="ARBA00022824"/>
    </source>
</evidence>
<evidence type="ECO:0000256" key="8">
    <source>
        <dbReference type="ARBA" id="ARBA00022989"/>
    </source>
</evidence>
<evidence type="ECO:0000256" key="4">
    <source>
        <dbReference type="ARBA" id="ARBA00022676"/>
    </source>
</evidence>
<feature type="transmembrane region" description="Helical" evidence="10">
    <location>
        <begin position="160"/>
        <end position="178"/>
    </location>
</feature>
<keyword evidence="9 10" id="KW-0472">Membrane</keyword>
<feature type="transmembrane region" description="Helical" evidence="10">
    <location>
        <begin position="292"/>
        <end position="313"/>
    </location>
</feature>
<dbReference type="Pfam" id="PF11927">
    <property type="entry name" value="HODM_asu-like"/>
    <property type="match status" value="1"/>
</dbReference>
<dbReference type="EMBL" id="ML976657">
    <property type="protein sequence ID" value="KAF1979526.1"/>
    <property type="molecule type" value="Genomic_DNA"/>
</dbReference>
<accession>A0A6A5VXB4</accession>
<evidence type="ECO:0000313" key="13">
    <source>
        <dbReference type="Proteomes" id="UP000800036"/>
    </source>
</evidence>
<dbReference type="Proteomes" id="UP000800036">
    <property type="component" value="Unassembled WGS sequence"/>
</dbReference>
<feature type="region of interest" description="Disordered" evidence="11">
    <location>
        <begin position="1"/>
        <end position="22"/>
    </location>
</feature>
<dbReference type="InterPro" id="IPR021848">
    <property type="entry name" value="HODM_asu-like"/>
</dbReference>
<keyword evidence="4 10" id="KW-0328">Glycosyltransferase</keyword>
<evidence type="ECO:0000256" key="5">
    <source>
        <dbReference type="ARBA" id="ARBA00022679"/>
    </source>
</evidence>
<keyword evidence="8 10" id="KW-1133">Transmembrane helix</keyword>
<evidence type="ECO:0000256" key="11">
    <source>
        <dbReference type="SAM" id="MobiDB-lite"/>
    </source>
</evidence>
<evidence type="ECO:0000256" key="9">
    <source>
        <dbReference type="ARBA" id="ARBA00023136"/>
    </source>
</evidence>
<evidence type="ECO:0000313" key="12">
    <source>
        <dbReference type="EMBL" id="KAF1979526.1"/>
    </source>
</evidence>
<feature type="transmembrane region" description="Helical" evidence="10">
    <location>
        <begin position="325"/>
        <end position="345"/>
    </location>
</feature>
<dbReference type="GO" id="GO:0000026">
    <property type="term" value="F:alpha-1,2-mannosyltransferase activity"/>
    <property type="evidence" value="ECO:0007669"/>
    <property type="project" value="TreeGrafter"/>
</dbReference>
<dbReference type="GO" id="GO:0006487">
    <property type="term" value="P:protein N-linked glycosylation"/>
    <property type="evidence" value="ECO:0007669"/>
    <property type="project" value="TreeGrafter"/>
</dbReference>
<feature type="transmembrane region" description="Helical" evidence="10">
    <location>
        <begin position="357"/>
        <end position="378"/>
    </location>
</feature>
<evidence type="ECO:0000256" key="1">
    <source>
        <dbReference type="ARBA" id="ARBA00004477"/>
    </source>
</evidence>
<keyword evidence="6 10" id="KW-0812">Transmembrane</keyword>
<feature type="transmembrane region" description="Helical" evidence="10">
    <location>
        <begin position="106"/>
        <end position="123"/>
    </location>
</feature>
<gene>
    <name evidence="12" type="ORF">BU23DRAFT_586189</name>
</gene>
<dbReference type="AlphaFoldDB" id="A0A6A5VXB4"/>
<protein>
    <recommendedName>
        <fullName evidence="10">Mannosyltransferase</fullName>
        <ecNumber evidence="10">2.4.1.-</ecNumber>
    </recommendedName>
</protein>
<evidence type="ECO:0000256" key="10">
    <source>
        <dbReference type="RuleBase" id="RU363075"/>
    </source>
</evidence>
<comment type="similarity">
    <text evidence="3 10">Belongs to the glycosyltransferase 22 family.</text>
</comment>
<dbReference type="OrthoDB" id="497541at2759"/>
<feature type="transmembrane region" description="Helical" evidence="10">
    <location>
        <begin position="390"/>
        <end position="410"/>
    </location>
</feature>
<feature type="compositionally biased region" description="Low complexity" evidence="11">
    <location>
        <begin position="1"/>
        <end position="18"/>
    </location>
</feature>
<dbReference type="GO" id="GO:0005789">
    <property type="term" value="C:endoplasmic reticulum membrane"/>
    <property type="evidence" value="ECO:0007669"/>
    <property type="project" value="UniProtKB-SubCell"/>
</dbReference>
<keyword evidence="13" id="KW-1185">Reference proteome</keyword>
<keyword evidence="5" id="KW-0808">Transferase</keyword>
<dbReference type="InterPro" id="IPR005599">
    <property type="entry name" value="GPI_mannosylTrfase"/>
</dbReference>
<feature type="transmembrane region" description="Helical" evidence="10">
    <location>
        <begin position="190"/>
        <end position="213"/>
    </location>
</feature>
<reference evidence="12" key="1">
    <citation type="journal article" date="2020" name="Stud. Mycol.">
        <title>101 Dothideomycetes genomes: a test case for predicting lifestyles and emergence of pathogens.</title>
        <authorList>
            <person name="Haridas S."/>
            <person name="Albert R."/>
            <person name="Binder M."/>
            <person name="Bloem J."/>
            <person name="Labutti K."/>
            <person name="Salamov A."/>
            <person name="Andreopoulos B."/>
            <person name="Baker S."/>
            <person name="Barry K."/>
            <person name="Bills G."/>
            <person name="Bluhm B."/>
            <person name="Cannon C."/>
            <person name="Castanera R."/>
            <person name="Culley D."/>
            <person name="Daum C."/>
            <person name="Ezra D."/>
            <person name="Gonzalez J."/>
            <person name="Henrissat B."/>
            <person name="Kuo A."/>
            <person name="Liang C."/>
            <person name="Lipzen A."/>
            <person name="Lutzoni F."/>
            <person name="Magnuson J."/>
            <person name="Mondo S."/>
            <person name="Nolan M."/>
            <person name="Ohm R."/>
            <person name="Pangilinan J."/>
            <person name="Park H.-J."/>
            <person name="Ramirez L."/>
            <person name="Alfaro M."/>
            <person name="Sun H."/>
            <person name="Tritt A."/>
            <person name="Yoshinaga Y."/>
            <person name="Zwiers L.-H."/>
            <person name="Turgeon B."/>
            <person name="Goodwin S."/>
            <person name="Spatafora J."/>
            <person name="Crous P."/>
            <person name="Grigoriev I."/>
        </authorList>
    </citation>
    <scope>NUCLEOTIDE SEQUENCE</scope>
    <source>
        <strain evidence="12">CBS 107.79</strain>
    </source>
</reference>
<feature type="transmembrane region" description="Helical" evidence="10">
    <location>
        <begin position="29"/>
        <end position="47"/>
    </location>
</feature>
<comment type="subcellular location">
    <subcellularLocation>
        <location evidence="1 10">Endoplasmic reticulum membrane</location>
        <topology evidence="1 10">Multi-pass membrane protein</topology>
    </subcellularLocation>
</comment>
<sequence length="928" mass="106094">MPPVAKSSASAAPASNPQRRPPPQLKPKLAFCAFFAANAIAAVFSPIQDCDEVFNYWEPTHYLNHGYGLQTWEYSPEYAIRSWAYTGLHAVIIHIGRFLPFVHNKVAQFYFLRTVLGLICALCETKLFSTISKTLNPRVAMFFLMAIFLSPGMYHASIAYLPSSFAMYTTMLGFSAFMDWSGGMRTAQGIFWFAVGSLLGWPFAGALILPFIFEEVFLAVTTGQVVLGIRRLLDGALRSWCVLIIQIIIDTWFYRKLVCVPLNIVLYNVFSGGSRGPNIYGVEPWHFYIRNLALNFNVWFFLAMAALPLLLLQHLAQKSAFSHQGLLRGIVFLCPFYLWLAIFTLQPHKEERFMYPAYPALALNAATSLHILLANFGSTDPKSVFSKIPVQLKLVVVGLFVQATFNLGALRTIGTMTAYSAPLNVYKPLQHEVFEYRSFVCLGKEWYRFPSSYFLPEDTRARFIKSEFSGLLPGAFVEATSGFGSFPGTYTVPSGMNDENIEDPGKYTHIDNCNYLVDSHIPSVPPTDLEPNYMADTKTWEKLSCQSFMDASGTSIIGRLIWVPDWPFIPGHLRRTWGEYLWTPVHFKRPPASPYPDWSITDTKPLPYRPFRYGPKYNITLGLRNMHWDEWIELDNDYMKYHADKARRIAERGDKCCRTAPEAFDGAVELLEELCDYLPQRYPSLYKKTEVGIDNLVTGENFNIIERPLKEDPMQIAARLVQDDLAIMFEKPDGQYYLLAGSILLAGFWRLSDKFGMPLSEIHTSGDVPGFKDKLEKSMMSFFRRVQPENPVLRNNYFIQVDDDLAWSHSIGDEDSEGIGWFTAEKNKAIEHHMFRSERQSLRRLPRSGGVVFTIRTYFLPITEICEEPYVPGRLASAVRSWGDDVSKYKGKERYQDVLLEYLDRKHEEQVENGLDLEKEDEVRRYPF</sequence>
<comment type="pathway">
    <text evidence="2">Protein modification; protein glycosylation.</text>
</comment>
<keyword evidence="7 10" id="KW-0256">Endoplasmic reticulum</keyword>
<name>A0A6A5VXB4_9PLEO</name>
<dbReference type="PANTHER" id="PTHR22760:SF2">
    <property type="entry name" value="ALPHA-1,2-MANNOSYLTRANSFERASE ALG9"/>
    <property type="match status" value="1"/>
</dbReference>
<feature type="transmembrane region" description="Helical" evidence="10">
    <location>
        <begin position="135"/>
        <end position="154"/>
    </location>
</feature>
<dbReference type="UniPathway" id="UPA00378"/>
<organism evidence="12 13">
    <name type="scientific">Bimuria novae-zelandiae CBS 107.79</name>
    <dbReference type="NCBI Taxonomy" id="1447943"/>
    <lineage>
        <taxon>Eukaryota</taxon>
        <taxon>Fungi</taxon>
        <taxon>Dikarya</taxon>
        <taxon>Ascomycota</taxon>
        <taxon>Pezizomycotina</taxon>
        <taxon>Dothideomycetes</taxon>
        <taxon>Pleosporomycetidae</taxon>
        <taxon>Pleosporales</taxon>
        <taxon>Massarineae</taxon>
        <taxon>Didymosphaeriaceae</taxon>
        <taxon>Bimuria</taxon>
    </lineage>
</organism>
<dbReference type="Pfam" id="PF03901">
    <property type="entry name" value="Glyco_transf_22"/>
    <property type="match status" value="1"/>
</dbReference>
<dbReference type="PANTHER" id="PTHR22760">
    <property type="entry name" value="GLYCOSYLTRANSFERASE"/>
    <property type="match status" value="1"/>
</dbReference>
<evidence type="ECO:0000256" key="6">
    <source>
        <dbReference type="ARBA" id="ARBA00022692"/>
    </source>
</evidence>
<dbReference type="EC" id="2.4.1.-" evidence="10"/>
<evidence type="ECO:0000256" key="3">
    <source>
        <dbReference type="ARBA" id="ARBA00007063"/>
    </source>
</evidence>
<evidence type="ECO:0000256" key="2">
    <source>
        <dbReference type="ARBA" id="ARBA00004922"/>
    </source>
</evidence>
<proteinExistence type="inferred from homology"/>